<evidence type="ECO:0000256" key="1">
    <source>
        <dbReference type="SAM" id="MobiDB-lite"/>
    </source>
</evidence>
<feature type="region of interest" description="Disordered" evidence="1">
    <location>
        <begin position="111"/>
        <end position="215"/>
    </location>
</feature>
<feature type="compositionally biased region" description="Low complexity" evidence="1">
    <location>
        <begin position="190"/>
        <end position="205"/>
    </location>
</feature>
<feature type="compositionally biased region" description="Polar residues" evidence="1">
    <location>
        <begin position="174"/>
        <end position="189"/>
    </location>
</feature>
<sequence length="489" mass="54721">MLRIFAIGLIGIILSGCVLIVDPSDPRPVRIVSNEPPPALRPSKQVIRDIAAKYERLEKEHRPSRIQVIGTLPSNATFTDESVLSKAMHQVENLLIAQGIDREDIDQKKVVDDNAPSSGRVDLAPLQETTHEISFRPRPSKPAHKEYPPVREISESKVVTSPLRKQRTDRPFVKTSQTDRNNTASKTARSTTLPTSTTSPPISQSKQNSLPLIPESDEDSRALDIEKHASKDDIFRREGPTKPLIPTEKSGTLDTPITFPGSETHESARAEPPTFVKEDNRVLPNESPRLPETAYFGGYPVEKRPDLVIRHLSSPSNANIKGGGIIETAHAGSNLPPPNRCIDGRLRTSTLVERDEFRVGFDPGIYFYSGNHHKVYLSPVWLSDDEPWLTDRISISGYDTRAGRAAKTIFEFETDTEIYLIDSYILFRSYPVDPMGAPVLCVDAWISLENPGKNGKATMYYRHNGAIYEYKEVLLRRLSSRLYLRRGAP</sequence>
<dbReference type="EMBL" id="CAADEX010000011">
    <property type="protein sequence ID" value="VFJ45842.1"/>
    <property type="molecule type" value="Genomic_DNA"/>
</dbReference>
<dbReference type="PROSITE" id="PS51257">
    <property type="entry name" value="PROKAR_LIPOPROTEIN"/>
    <property type="match status" value="1"/>
</dbReference>
<accession>A0A450S2H8</accession>
<reference evidence="2" key="1">
    <citation type="submission" date="2019-02" db="EMBL/GenBank/DDBJ databases">
        <authorList>
            <person name="Gruber-Vodicka R. H."/>
            <person name="Seah K. B. B."/>
        </authorList>
    </citation>
    <scope>NUCLEOTIDE SEQUENCE</scope>
    <source>
        <strain evidence="2">BECK_DK47</strain>
    </source>
</reference>
<evidence type="ECO:0000313" key="2">
    <source>
        <dbReference type="EMBL" id="VFJ45842.1"/>
    </source>
</evidence>
<feature type="region of interest" description="Disordered" evidence="1">
    <location>
        <begin position="236"/>
        <end position="272"/>
    </location>
</feature>
<dbReference type="AlphaFoldDB" id="A0A450S2H8"/>
<feature type="compositionally biased region" description="Basic and acidic residues" evidence="1">
    <location>
        <begin position="143"/>
        <end position="155"/>
    </location>
</feature>
<protein>
    <submittedName>
        <fullName evidence="2">Uncharacterized protein</fullName>
    </submittedName>
</protein>
<proteinExistence type="predicted"/>
<gene>
    <name evidence="2" type="ORF">BECKDK2373B_GA0170837_101141</name>
</gene>
<name>A0A450S2H8_9GAMM</name>
<organism evidence="2">
    <name type="scientific">Candidatus Kentrum sp. DK</name>
    <dbReference type="NCBI Taxonomy" id="2126562"/>
    <lineage>
        <taxon>Bacteria</taxon>
        <taxon>Pseudomonadati</taxon>
        <taxon>Pseudomonadota</taxon>
        <taxon>Gammaproteobacteria</taxon>
        <taxon>Candidatus Kentrum</taxon>
    </lineage>
</organism>